<sequence length="281" mass="31257">MPQFMSALRACPQLQVLRLDNSGPRFFPERHCPLETVVLPALRSFHWVNPSGFPLTEALLRGIAAQRTVRFLLYVTISDELEGLVREGEELVFVENVPLCQAISSIARTLALSENRLTLAVNRHILEYDSDTADRITIYFPLAACEHDSRSLLSNLAHCALYQVQSIALIDMGMDNTDLLVQLLCALPNVTALSLEYCTCDEGLIRALTDPHGVHQIEAVSFSHSEIQPETIISLAQSRATDPENSTDVTPLRHLSFEECAFISDETLESLRALVSEVVQL</sequence>
<evidence type="ECO:0000313" key="2">
    <source>
        <dbReference type="Proteomes" id="UP000027195"/>
    </source>
</evidence>
<evidence type="ECO:0000313" key="1">
    <source>
        <dbReference type="EMBL" id="KDQ12978.1"/>
    </source>
</evidence>
<dbReference type="SUPFAM" id="SSF52047">
    <property type="entry name" value="RNI-like"/>
    <property type="match status" value="1"/>
</dbReference>
<proteinExistence type="predicted"/>
<evidence type="ECO:0008006" key="3">
    <source>
        <dbReference type="Google" id="ProtNLM"/>
    </source>
</evidence>
<dbReference type="HOGENOM" id="CLU_990429_0_0_1"/>
<accession>A0A067MB38</accession>
<reference evidence="2" key="1">
    <citation type="journal article" date="2014" name="Proc. Natl. Acad. Sci. U.S.A.">
        <title>Extensive sampling of basidiomycete genomes demonstrates inadequacy of the white-rot/brown-rot paradigm for wood decay fungi.</title>
        <authorList>
            <person name="Riley R."/>
            <person name="Salamov A.A."/>
            <person name="Brown D.W."/>
            <person name="Nagy L.G."/>
            <person name="Floudas D."/>
            <person name="Held B.W."/>
            <person name="Levasseur A."/>
            <person name="Lombard V."/>
            <person name="Morin E."/>
            <person name="Otillar R."/>
            <person name="Lindquist E.A."/>
            <person name="Sun H."/>
            <person name="LaButti K.M."/>
            <person name="Schmutz J."/>
            <person name="Jabbour D."/>
            <person name="Luo H."/>
            <person name="Baker S.E."/>
            <person name="Pisabarro A.G."/>
            <person name="Walton J.D."/>
            <person name="Blanchette R.A."/>
            <person name="Henrissat B."/>
            <person name="Martin F."/>
            <person name="Cullen D."/>
            <person name="Hibbett D.S."/>
            <person name="Grigoriev I.V."/>
        </authorList>
    </citation>
    <scope>NUCLEOTIDE SEQUENCE [LARGE SCALE GENOMIC DNA]</scope>
    <source>
        <strain evidence="2">FD-172 SS1</strain>
    </source>
</reference>
<name>A0A067MB38_BOTB1</name>
<dbReference type="Gene3D" id="3.80.10.10">
    <property type="entry name" value="Ribonuclease Inhibitor"/>
    <property type="match status" value="1"/>
</dbReference>
<dbReference type="InParanoid" id="A0A067MB38"/>
<dbReference type="Proteomes" id="UP000027195">
    <property type="component" value="Unassembled WGS sequence"/>
</dbReference>
<keyword evidence="2" id="KW-1185">Reference proteome</keyword>
<gene>
    <name evidence="1" type="ORF">BOTBODRAFT_407022</name>
</gene>
<dbReference type="InterPro" id="IPR032675">
    <property type="entry name" value="LRR_dom_sf"/>
</dbReference>
<organism evidence="1 2">
    <name type="scientific">Botryobasidium botryosum (strain FD-172 SS1)</name>
    <dbReference type="NCBI Taxonomy" id="930990"/>
    <lineage>
        <taxon>Eukaryota</taxon>
        <taxon>Fungi</taxon>
        <taxon>Dikarya</taxon>
        <taxon>Basidiomycota</taxon>
        <taxon>Agaricomycotina</taxon>
        <taxon>Agaricomycetes</taxon>
        <taxon>Cantharellales</taxon>
        <taxon>Botryobasidiaceae</taxon>
        <taxon>Botryobasidium</taxon>
    </lineage>
</organism>
<dbReference type="EMBL" id="KL198047">
    <property type="protein sequence ID" value="KDQ12978.1"/>
    <property type="molecule type" value="Genomic_DNA"/>
</dbReference>
<protein>
    <recommendedName>
        <fullName evidence="3">F-box domain-containing protein</fullName>
    </recommendedName>
</protein>
<dbReference type="AlphaFoldDB" id="A0A067MB38"/>